<name>A0ABZ1YNW1_9NOCA</name>
<sequence length="319" mass="34929">MEHYRCDDYYEVGREKIREFARAVQDIHPTHWDDAAAAALGHPTLLAPLTFASSVASFAQRAMFHEATGGYELSRLLHLEQELLFHRPIRAGDRLTWDLAVDSHRAVDGADLIVLTTVISDRDTGPVQTVHTTLSGRADNDVTDIIKAAQRVSIQQIAPPIQSAHRISGPPAAANRPDSASPHRGEIIAGHQFPRRTYRLGRGDLVNYAGVSGDNNPIHWSDTVSRTAGLDDVVAHGMLTMGLGAGYLTSWLDDPSCVSEYTVRFARPVTVNSRYPTDLEFSCIVRSINQRDRTAVIALTARAGGHDIFGHATAKVRLA</sequence>
<accession>A0ABZ1YNW1</accession>
<dbReference type="PANTHER" id="PTHR43437">
    <property type="entry name" value="HYDROXYACYL-THIOESTER DEHYDRATASE TYPE 2, MITOCHONDRIAL-RELATED"/>
    <property type="match status" value="1"/>
</dbReference>
<feature type="domain" description="MaoC-like" evidence="3">
    <location>
        <begin position="198"/>
        <end position="281"/>
    </location>
</feature>
<evidence type="ECO:0000256" key="1">
    <source>
        <dbReference type="ARBA" id="ARBA00005254"/>
    </source>
</evidence>
<evidence type="ECO:0000256" key="2">
    <source>
        <dbReference type="SAM" id="MobiDB-lite"/>
    </source>
</evidence>
<dbReference type="InterPro" id="IPR039569">
    <property type="entry name" value="FAS1-like_DH_region"/>
</dbReference>
<gene>
    <name evidence="5" type="ORF">OG563_38155</name>
</gene>
<dbReference type="InterPro" id="IPR050965">
    <property type="entry name" value="UPF0336/Enoyl-CoA_hydratase"/>
</dbReference>
<keyword evidence="6" id="KW-1185">Reference proteome</keyword>
<comment type="similarity">
    <text evidence="1">Belongs to the enoyl-CoA hydratase/isomerase family.</text>
</comment>
<dbReference type="Gene3D" id="3.10.129.10">
    <property type="entry name" value="Hotdog Thioesterase"/>
    <property type="match status" value="2"/>
</dbReference>
<feature type="domain" description="FAS1-like dehydratase" evidence="4">
    <location>
        <begin position="8"/>
        <end position="129"/>
    </location>
</feature>
<dbReference type="NCBIfam" id="NF040620">
    <property type="entry name" value="fused_HadA_HadB"/>
    <property type="match status" value="1"/>
</dbReference>
<dbReference type="Pfam" id="PF01575">
    <property type="entry name" value="MaoC_dehydratas"/>
    <property type="match status" value="1"/>
</dbReference>
<evidence type="ECO:0000259" key="3">
    <source>
        <dbReference type="Pfam" id="PF01575"/>
    </source>
</evidence>
<dbReference type="EMBL" id="CP109441">
    <property type="protein sequence ID" value="WUV44907.1"/>
    <property type="molecule type" value="Genomic_DNA"/>
</dbReference>
<dbReference type="Proteomes" id="UP001432062">
    <property type="component" value="Chromosome"/>
</dbReference>
<dbReference type="InterPro" id="IPR002539">
    <property type="entry name" value="MaoC-like_dom"/>
</dbReference>
<feature type="region of interest" description="Disordered" evidence="2">
    <location>
        <begin position="163"/>
        <end position="185"/>
    </location>
</feature>
<reference evidence="5" key="1">
    <citation type="submission" date="2022-10" db="EMBL/GenBank/DDBJ databases">
        <title>The complete genomes of actinobacterial strains from the NBC collection.</title>
        <authorList>
            <person name="Joergensen T.S."/>
            <person name="Alvarez Arevalo M."/>
            <person name="Sterndorff E.B."/>
            <person name="Faurdal D."/>
            <person name="Vuksanovic O."/>
            <person name="Mourched A.-S."/>
            <person name="Charusanti P."/>
            <person name="Shaw S."/>
            <person name="Blin K."/>
            <person name="Weber T."/>
        </authorList>
    </citation>
    <scope>NUCLEOTIDE SEQUENCE</scope>
    <source>
        <strain evidence="5">NBC_01482</strain>
    </source>
</reference>
<organism evidence="5 6">
    <name type="scientific">Nocardia vinacea</name>
    <dbReference type="NCBI Taxonomy" id="96468"/>
    <lineage>
        <taxon>Bacteria</taxon>
        <taxon>Bacillati</taxon>
        <taxon>Actinomycetota</taxon>
        <taxon>Actinomycetes</taxon>
        <taxon>Mycobacteriales</taxon>
        <taxon>Nocardiaceae</taxon>
        <taxon>Nocardia</taxon>
    </lineage>
</organism>
<evidence type="ECO:0000313" key="5">
    <source>
        <dbReference type="EMBL" id="WUV44907.1"/>
    </source>
</evidence>
<dbReference type="PANTHER" id="PTHR43437:SF3">
    <property type="entry name" value="HYDROXYACYL-THIOESTER DEHYDRATASE TYPE 2, MITOCHONDRIAL"/>
    <property type="match status" value="1"/>
</dbReference>
<dbReference type="SUPFAM" id="SSF54637">
    <property type="entry name" value="Thioesterase/thiol ester dehydrase-isomerase"/>
    <property type="match status" value="2"/>
</dbReference>
<proteinExistence type="inferred from homology"/>
<dbReference type="RefSeq" id="WP_329408128.1">
    <property type="nucleotide sequence ID" value="NZ_CP109441.1"/>
</dbReference>
<dbReference type="CDD" id="cd03441">
    <property type="entry name" value="R_hydratase_like"/>
    <property type="match status" value="1"/>
</dbReference>
<evidence type="ECO:0000313" key="6">
    <source>
        <dbReference type="Proteomes" id="UP001432062"/>
    </source>
</evidence>
<dbReference type="InterPro" id="IPR029069">
    <property type="entry name" value="HotDog_dom_sf"/>
</dbReference>
<evidence type="ECO:0000259" key="4">
    <source>
        <dbReference type="Pfam" id="PF13452"/>
    </source>
</evidence>
<dbReference type="Pfam" id="PF13452">
    <property type="entry name" value="FAS1_DH_region"/>
    <property type="match status" value="1"/>
</dbReference>
<protein>
    <submittedName>
        <fullName evidence="5">Fused (3R)-hydroxyacyl-ACP dehydratase subunits HadA/HadB</fullName>
    </submittedName>
</protein>